<keyword evidence="1" id="KW-1133">Transmembrane helix</keyword>
<keyword evidence="3" id="KW-1185">Reference proteome</keyword>
<evidence type="ECO:0000256" key="1">
    <source>
        <dbReference type="SAM" id="Phobius"/>
    </source>
</evidence>
<reference evidence="2" key="1">
    <citation type="submission" date="2023-05" db="EMBL/GenBank/DDBJ databases">
        <title>Whole genome sequence of Commensalibacter sp.</title>
        <authorList>
            <person name="Charoenyingcharoen P."/>
            <person name="Yukphan P."/>
        </authorList>
    </citation>
    <scope>NUCLEOTIDE SEQUENCE</scope>
    <source>
        <strain evidence="2">TBRC 16381</strain>
    </source>
</reference>
<dbReference type="RefSeq" id="WP_281448730.1">
    <property type="nucleotide sequence ID" value="NZ_JASBAO010000001.1"/>
</dbReference>
<evidence type="ECO:0000313" key="3">
    <source>
        <dbReference type="Proteomes" id="UP001431634"/>
    </source>
</evidence>
<keyword evidence="1" id="KW-0812">Transmembrane</keyword>
<gene>
    <name evidence="2" type="ORF">QJV27_09725</name>
</gene>
<evidence type="ECO:0000313" key="2">
    <source>
        <dbReference type="EMBL" id="MDI2091641.1"/>
    </source>
</evidence>
<feature type="transmembrane region" description="Helical" evidence="1">
    <location>
        <begin position="21"/>
        <end position="43"/>
    </location>
</feature>
<protein>
    <recommendedName>
        <fullName evidence="4">Holin</fullName>
    </recommendedName>
</protein>
<keyword evidence="1" id="KW-0472">Membrane</keyword>
<dbReference type="EMBL" id="JASBAO010000001">
    <property type="protein sequence ID" value="MDI2091641.1"/>
    <property type="molecule type" value="Genomic_DNA"/>
</dbReference>
<evidence type="ECO:0008006" key="4">
    <source>
        <dbReference type="Google" id="ProtNLM"/>
    </source>
</evidence>
<organism evidence="2 3">
    <name type="scientific">Commensalibacter oyaizuii</name>
    <dbReference type="NCBI Taxonomy" id="3043873"/>
    <lineage>
        <taxon>Bacteria</taxon>
        <taxon>Pseudomonadati</taxon>
        <taxon>Pseudomonadota</taxon>
        <taxon>Alphaproteobacteria</taxon>
        <taxon>Acetobacterales</taxon>
        <taxon>Acetobacteraceae</taxon>
    </lineage>
</organism>
<proteinExistence type="predicted"/>
<name>A0ABT6Q3D8_9PROT</name>
<dbReference type="Proteomes" id="UP001431634">
    <property type="component" value="Unassembled WGS sequence"/>
</dbReference>
<sequence>MDTDLLTQVLQYLLGVIPGDIAGNIVAVITAMVTLCTLVIRFWKEPNPTSKRHKVWKVVHVLASFKTPTVTKKEEDNHVQKTG</sequence>
<comment type="caution">
    <text evidence="2">The sequence shown here is derived from an EMBL/GenBank/DDBJ whole genome shotgun (WGS) entry which is preliminary data.</text>
</comment>
<accession>A0ABT6Q3D8</accession>